<organism evidence="1 2">
    <name type="scientific">Polarella glacialis</name>
    <name type="common">Dinoflagellate</name>
    <dbReference type="NCBI Taxonomy" id="89957"/>
    <lineage>
        <taxon>Eukaryota</taxon>
        <taxon>Sar</taxon>
        <taxon>Alveolata</taxon>
        <taxon>Dinophyceae</taxon>
        <taxon>Suessiales</taxon>
        <taxon>Suessiaceae</taxon>
        <taxon>Polarella</taxon>
    </lineage>
</organism>
<dbReference type="AlphaFoldDB" id="A0A813F265"/>
<dbReference type="EMBL" id="CAJNNV010022759">
    <property type="protein sequence ID" value="CAE8608319.1"/>
    <property type="molecule type" value="Genomic_DNA"/>
</dbReference>
<comment type="caution">
    <text evidence="1">The sequence shown here is derived from an EMBL/GenBank/DDBJ whole genome shotgun (WGS) entry which is preliminary data.</text>
</comment>
<evidence type="ECO:0000313" key="1">
    <source>
        <dbReference type="EMBL" id="CAE8608319.1"/>
    </source>
</evidence>
<evidence type="ECO:0000313" key="2">
    <source>
        <dbReference type="Proteomes" id="UP000654075"/>
    </source>
</evidence>
<keyword evidence="2" id="KW-1185">Reference proteome</keyword>
<name>A0A813F265_POLGL</name>
<proteinExistence type="predicted"/>
<reference evidence="1" key="1">
    <citation type="submission" date="2021-02" db="EMBL/GenBank/DDBJ databases">
        <authorList>
            <person name="Dougan E. K."/>
            <person name="Rhodes N."/>
            <person name="Thang M."/>
            <person name="Chan C."/>
        </authorList>
    </citation>
    <scope>NUCLEOTIDE SEQUENCE</scope>
</reference>
<sequence>MGKRYASAEQPHSGCSQTLKITLHHFLDVIVDPRKNGATQNGAMAVGSSTTHIVVTFQHRLLSVGTLELSEINHLRCNSALTQATQVVVGIRSRCSLPETD</sequence>
<protein>
    <submittedName>
        <fullName evidence="1">Uncharacterized protein</fullName>
    </submittedName>
</protein>
<accession>A0A813F265</accession>
<gene>
    <name evidence="1" type="ORF">PGLA1383_LOCUS26189</name>
</gene>
<dbReference type="Proteomes" id="UP000654075">
    <property type="component" value="Unassembled WGS sequence"/>
</dbReference>